<proteinExistence type="inferred from homology"/>
<comment type="similarity">
    <text evidence="1 8">Belongs to the RAP1 family.</text>
</comment>
<comment type="function">
    <text evidence="8">Involved in the regulation of telomere length, clustering and has a specific role in telomere position effect (TPE).</text>
</comment>
<dbReference type="InterPro" id="IPR015010">
    <property type="entry name" value="TERF2IP_Myb"/>
</dbReference>
<comment type="subcellular location">
    <subcellularLocation>
        <location evidence="8">Nucleus</location>
    </subcellularLocation>
    <subcellularLocation>
        <location evidence="8">Chromosome</location>
        <location evidence="8">Telomere</location>
    </subcellularLocation>
</comment>
<evidence type="ECO:0000259" key="10">
    <source>
        <dbReference type="Pfam" id="PF08914"/>
    </source>
</evidence>
<evidence type="ECO:0000259" key="12">
    <source>
        <dbReference type="Pfam" id="PF16589"/>
    </source>
</evidence>
<keyword evidence="5" id="KW-0010">Activator</keyword>
<dbReference type="Pfam" id="PF16589">
    <property type="entry name" value="BRCT_2"/>
    <property type="match status" value="1"/>
</dbReference>
<dbReference type="GO" id="GO:0010833">
    <property type="term" value="P:telomere maintenance via telomere lengthening"/>
    <property type="evidence" value="ECO:0007669"/>
    <property type="project" value="UniProtKB-UniRule"/>
</dbReference>
<dbReference type="InterPro" id="IPR009057">
    <property type="entry name" value="Homeodomain-like_sf"/>
</dbReference>
<name>A0A1L9R6E3_ASPWE</name>
<evidence type="ECO:0000256" key="3">
    <source>
        <dbReference type="ARBA" id="ARBA00022895"/>
    </source>
</evidence>
<evidence type="ECO:0000256" key="1">
    <source>
        <dbReference type="ARBA" id="ARBA00010467"/>
    </source>
</evidence>
<feature type="domain" description="TRF2-interacting telomeric protein/Rap1 C-terminal" evidence="11">
    <location>
        <begin position="351"/>
        <end position="424"/>
    </location>
</feature>
<keyword evidence="3 8" id="KW-0779">Telomere</keyword>
<dbReference type="GO" id="GO:0042162">
    <property type="term" value="F:telomeric DNA binding"/>
    <property type="evidence" value="ECO:0007669"/>
    <property type="project" value="TreeGrafter"/>
</dbReference>
<dbReference type="CDD" id="cd11653">
    <property type="entry name" value="rap1_RCT"/>
    <property type="match status" value="1"/>
</dbReference>
<evidence type="ECO:0000313" key="13">
    <source>
        <dbReference type="EMBL" id="OJJ30492.1"/>
    </source>
</evidence>
<accession>A0A1L9R6E3</accession>
<gene>
    <name evidence="13" type="ORF">ASPWEDRAFT_715736</name>
</gene>
<keyword evidence="7 8" id="KW-0539">Nucleus</keyword>
<keyword evidence="6" id="KW-0804">Transcription</keyword>
<evidence type="ECO:0000256" key="7">
    <source>
        <dbReference type="ARBA" id="ARBA00023242"/>
    </source>
</evidence>
<dbReference type="GeneID" id="63755033"/>
<feature type="compositionally biased region" description="Basic and acidic residues" evidence="9">
    <location>
        <begin position="277"/>
        <end position="303"/>
    </location>
</feature>
<dbReference type="Pfam" id="PF08914">
    <property type="entry name" value="Myb_Rap1"/>
    <property type="match status" value="1"/>
</dbReference>
<dbReference type="OrthoDB" id="435460at2759"/>
<dbReference type="RefSeq" id="XP_040684169.1">
    <property type="nucleotide sequence ID" value="XM_040839185.1"/>
</dbReference>
<dbReference type="Proteomes" id="UP000184383">
    <property type="component" value="Unassembled WGS sequence"/>
</dbReference>
<comment type="subunit">
    <text evidence="8">Homodimer.</text>
</comment>
<evidence type="ECO:0000256" key="2">
    <source>
        <dbReference type="ARBA" id="ARBA00022454"/>
    </source>
</evidence>
<dbReference type="Gene3D" id="1.10.10.60">
    <property type="entry name" value="Homeodomain-like"/>
    <property type="match status" value="1"/>
</dbReference>
<feature type="region of interest" description="Disordered" evidence="9">
    <location>
        <begin position="168"/>
        <end position="304"/>
    </location>
</feature>
<dbReference type="InterPro" id="IPR036420">
    <property type="entry name" value="BRCT_dom_sf"/>
</dbReference>
<dbReference type="VEuPathDB" id="FungiDB:ASPWEDRAFT_715736"/>
<sequence>MPGMTSGADSVGSNGESHALFQGKHFWLSQNVPQRSRFKELIQQNGGIIRLQEKHADIKLVDHARKNLPPNTFSYQFVEESIRKGSLQDLENYRAGPSAQRPVGATYIPSSGTRVVYTLEDDQILWDWMQQYEAADGVGVGGNAAYQALAEKHPRHTYQSYRDRYRKRLRGQPRPGGGVPQTTDQTTAVSHENTTARPSSHPHSPSKTAKNIPKSTMDADRPEERKRKRSLDDETSTSHSSPKRRTMTPQVTIPTTHQPQSEEPVLQKQPSTFTKGITKETETETTQTEKPEPTTKPKNKDPEYTMDSVFLELPFFPLTPEPEEDDNDEGPEQDIDAWIDDRLRTGKAENDAQIFVALRCTSMDPDLADKVLKQLVAGKDIPDDIPGVWTAEDDKCIEGQDSRGIERVLKKHGSEFFNARWEYLTMARDAGVEHDIDN</sequence>
<dbReference type="STRING" id="1073089.A0A1L9R6E3"/>
<reference evidence="14" key="1">
    <citation type="journal article" date="2017" name="Genome Biol.">
        <title>Comparative genomics reveals high biological diversity and specific adaptations in the industrially and medically important fungal genus Aspergillus.</title>
        <authorList>
            <person name="de Vries R.P."/>
            <person name="Riley R."/>
            <person name="Wiebenga A."/>
            <person name="Aguilar-Osorio G."/>
            <person name="Amillis S."/>
            <person name="Uchima C.A."/>
            <person name="Anderluh G."/>
            <person name="Asadollahi M."/>
            <person name="Askin M."/>
            <person name="Barry K."/>
            <person name="Battaglia E."/>
            <person name="Bayram O."/>
            <person name="Benocci T."/>
            <person name="Braus-Stromeyer S.A."/>
            <person name="Caldana C."/>
            <person name="Canovas D."/>
            <person name="Cerqueira G.C."/>
            <person name="Chen F."/>
            <person name="Chen W."/>
            <person name="Choi C."/>
            <person name="Clum A."/>
            <person name="Dos Santos R.A."/>
            <person name="Damasio A.R."/>
            <person name="Diallinas G."/>
            <person name="Emri T."/>
            <person name="Fekete E."/>
            <person name="Flipphi M."/>
            <person name="Freyberg S."/>
            <person name="Gallo A."/>
            <person name="Gournas C."/>
            <person name="Habgood R."/>
            <person name="Hainaut M."/>
            <person name="Harispe M.L."/>
            <person name="Henrissat B."/>
            <person name="Hilden K.S."/>
            <person name="Hope R."/>
            <person name="Hossain A."/>
            <person name="Karabika E."/>
            <person name="Karaffa L."/>
            <person name="Karanyi Z."/>
            <person name="Krasevec N."/>
            <person name="Kuo A."/>
            <person name="Kusch H."/>
            <person name="LaButti K."/>
            <person name="Lagendijk E.L."/>
            <person name="Lapidus A."/>
            <person name="Levasseur A."/>
            <person name="Lindquist E."/>
            <person name="Lipzen A."/>
            <person name="Logrieco A.F."/>
            <person name="MacCabe A."/>
            <person name="Maekelae M.R."/>
            <person name="Malavazi I."/>
            <person name="Melin P."/>
            <person name="Meyer V."/>
            <person name="Mielnichuk N."/>
            <person name="Miskei M."/>
            <person name="Molnar A.P."/>
            <person name="Mule G."/>
            <person name="Ngan C.Y."/>
            <person name="Orejas M."/>
            <person name="Orosz E."/>
            <person name="Ouedraogo J.P."/>
            <person name="Overkamp K.M."/>
            <person name="Park H.-S."/>
            <person name="Perrone G."/>
            <person name="Piumi F."/>
            <person name="Punt P.J."/>
            <person name="Ram A.F."/>
            <person name="Ramon A."/>
            <person name="Rauscher S."/>
            <person name="Record E."/>
            <person name="Riano-Pachon D.M."/>
            <person name="Robert V."/>
            <person name="Roehrig J."/>
            <person name="Ruller R."/>
            <person name="Salamov A."/>
            <person name="Salih N.S."/>
            <person name="Samson R.A."/>
            <person name="Sandor E."/>
            <person name="Sanguinetti M."/>
            <person name="Schuetze T."/>
            <person name="Sepcic K."/>
            <person name="Shelest E."/>
            <person name="Sherlock G."/>
            <person name="Sophianopoulou V."/>
            <person name="Squina F.M."/>
            <person name="Sun H."/>
            <person name="Susca A."/>
            <person name="Todd R.B."/>
            <person name="Tsang A."/>
            <person name="Unkles S.E."/>
            <person name="van de Wiele N."/>
            <person name="van Rossen-Uffink D."/>
            <person name="Oliveira J.V."/>
            <person name="Vesth T.C."/>
            <person name="Visser J."/>
            <person name="Yu J.-H."/>
            <person name="Zhou M."/>
            <person name="Andersen M.R."/>
            <person name="Archer D.B."/>
            <person name="Baker S.E."/>
            <person name="Benoit I."/>
            <person name="Brakhage A.A."/>
            <person name="Braus G.H."/>
            <person name="Fischer R."/>
            <person name="Frisvad J.C."/>
            <person name="Goldman G.H."/>
            <person name="Houbraken J."/>
            <person name="Oakley B."/>
            <person name="Pocsi I."/>
            <person name="Scazzocchio C."/>
            <person name="Seiboth B."/>
            <person name="vanKuyk P.A."/>
            <person name="Wortman J."/>
            <person name="Dyer P.S."/>
            <person name="Grigoriev I.V."/>
        </authorList>
    </citation>
    <scope>NUCLEOTIDE SEQUENCE [LARGE SCALE GENOMIC DNA]</scope>
    <source>
        <strain evidence="14">DTO 134E9</strain>
    </source>
</reference>
<dbReference type="Gene3D" id="3.40.50.10190">
    <property type="entry name" value="BRCT domain"/>
    <property type="match status" value="1"/>
</dbReference>
<evidence type="ECO:0000256" key="6">
    <source>
        <dbReference type="ARBA" id="ARBA00023163"/>
    </source>
</evidence>
<feature type="compositionally biased region" description="Polar residues" evidence="9">
    <location>
        <begin position="247"/>
        <end position="261"/>
    </location>
</feature>
<feature type="compositionally biased region" description="Polar residues" evidence="9">
    <location>
        <begin position="181"/>
        <end position="209"/>
    </location>
</feature>
<keyword evidence="14" id="KW-1185">Reference proteome</keyword>
<dbReference type="EMBL" id="KV878217">
    <property type="protein sequence ID" value="OJJ30492.1"/>
    <property type="molecule type" value="Genomic_DNA"/>
</dbReference>
<evidence type="ECO:0000259" key="11">
    <source>
        <dbReference type="Pfam" id="PF11626"/>
    </source>
</evidence>
<organism evidence="13 14">
    <name type="scientific">Aspergillus wentii DTO 134E9</name>
    <dbReference type="NCBI Taxonomy" id="1073089"/>
    <lineage>
        <taxon>Eukaryota</taxon>
        <taxon>Fungi</taxon>
        <taxon>Dikarya</taxon>
        <taxon>Ascomycota</taxon>
        <taxon>Pezizomycotina</taxon>
        <taxon>Eurotiomycetes</taxon>
        <taxon>Eurotiomycetidae</taxon>
        <taxon>Eurotiales</taxon>
        <taxon>Aspergillaceae</taxon>
        <taxon>Aspergillus</taxon>
        <taxon>Aspergillus subgen. Cremei</taxon>
    </lineage>
</organism>
<evidence type="ECO:0000256" key="4">
    <source>
        <dbReference type="ARBA" id="ARBA00023015"/>
    </source>
</evidence>
<dbReference type="InterPro" id="IPR021661">
    <property type="entry name" value="Rap1_C"/>
</dbReference>
<dbReference type="InterPro" id="IPR038104">
    <property type="entry name" value="Rap1_C_sf"/>
</dbReference>
<evidence type="ECO:0000313" key="14">
    <source>
        <dbReference type="Proteomes" id="UP000184383"/>
    </source>
</evidence>
<evidence type="ECO:0000256" key="5">
    <source>
        <dbReference type="ARBA" id="ARBA00023159"/>
    </source>
</evidence>
<evidence type="ECO:0000256" key="9">
    <source>
        <dbReference type="SAM" id="MobiDB-lite"/>
    </source>
</evidence>
<dbReference type="GO" id="GO:0070187">
    <property type="term" value="C:shelterin complex"/>
    <property type="evidence" value="ECO:0007669"/>
    <property type="project" value="TreeGrafter"/>
</dbReference>
<dbReference type="PANTHER" id="PTHR16466:SF6">
    <property type="entry name" value="TELOMERIC REPEAT-BINDING FACTOR 2-INTERACTING PROTEIN 1"/>
    <property type="match status" value="1"/>
</dbReference>
<dbReference type="PANTHER" id="PTHR16466">
    <property type="entry name" value="TELOMERE REPEAT-BINDING FACTOR 2-INTERACTING PROTEIN 1"/>
    <property type="match status" value="1"/>
</dbReference>
<protein>
    <recommendedName>
        <fullName evidence="8">DNA-binding protein RAP1</fullName>
    </recommendedName>
</protein>
<evidence type="ECO:0000256" key="8">
    <source>
        <dbReference type="RuleBase" id="RU367107"/>
    </source>
</evidence>
<dbReference type="CDD" id="cd11655">
    <property type="entry name" value="rap1_myb-like"/>
    <property type="match status" value="1"/>
</dbReference>
<dbReference type="InterPro" id="IPR039595">
    <property type="entry name" value="TE2IP/Rap1"/>
</dbReference>
<keyword evidence="2 8" id="KW-0158">Chromosome</keyword>
<dbReference type="SUPFAM" id="SSF46689">
    <property type="entry name" value="Homeodomain-like"/>
    <property type="match status" value="1"/>
</dbReference>
<feature type="domain" description="BRCT" evidence="12">
    <location>
        <begin position="20"/>
        <end position="94"/>
    </location>
</feature>
<dbReference type="GO" id="GO:0031848">
    <property type="term" value="P:protection from non-homologous end joining at telomere"/>
    <property type="evidence" value="ECO:0007669"/>
    <property type="project" value="TreeGrafter"/>
</dbReference>
<feature type="domain" description="TERF2-interacting telomeric protein 1 Myb" evidence="10">
    <location>
        <begin position="117"/>
        <end position="176"/>
    </location>
</feature>
<dbReference type="InterPro" id="IPR001357">
    <property type="entry name" value="BRCT_dom"/>
</dbReference>
<dbReference type="AlphaFoldDB" id="A0A1L9R6E3"/>
<dbReference type="Gene3D" id="1.10.10.2170">
    <property type="match status" value="1"/>
</dbReference>
<keyword evidence="4" id="KW-0805">Transcription regulation</keyword>
<dbReference type="Pfam" id="PF11626">
    <property type="entry name" value="Rap1_C"/>
    <property type="match status" value="1"/>
</dbReference>